<dbReference type="GeneID" id="93165701"/>
<organism evidence="1 2">
    <name type="scientific">[Clostridium] citroniae WAL-19142</name>
    <dbReference type="NCBI Taxonomy" id="742734"/>
    <lineage>
        <taxon>Bacteria</taxon>
        <taxon>Bacillati</taxon>
        <taxon>Bacillota</taxon>
        <taxon>Clostridia</taxon>
        <taxon>Lachnospirales</taxon>
        <taxon>Lachnospiraceae</taxon>
        <taxon>Enterocloster</taxon>
    </lineage>
</organism>
<dbReference type="Proteomes" id="UP000037392">
    <property type="component" value="Unassembled WGS sequence"/>
</dbReference>
<dbReference type="OrthoDB" id="9862777at2"/>
<protein>
    <submittedName>
        <fullName evidence="1">Uncharacterized protein</fullName>
    </submittedName>
</protein>
<evidence type="ECO:0000313" key="2">
    <source>
        <dbReference type="Proteomes" id="UP000037392"/>
    </source>
</evidence>
<comment type="caution">
    <text evidence="1">The sequence shown here is derived from an EMBL/GenBank/DDBJ whole genome shotgun (WGS) entry which is preliminary data.</text>
</comment>
<evidence type="ECO:0000313" key="1">
    <source>
        <dbReference type="EMBL" id="KMW23707.1"/>
    </source>
</evidence>
<proteinExistence type="predicted"/>
<dbReference type="EMBL" id="ADLK01000005">
    <property type="protein sequence ID" value="KMW23707.1"/>
    <property type="molecule type" value="Genomic_DNA"/>
</dbReference>
<dbReference type="PATRIC" id="fig|742734.4.peg.979"/>
<gene>
    <name evidence="1" type="ORF">HMPREF9470_00923</name>
</gene>
<reference evidence="1 2" key="1">
    <citation type="submission" date="2011-04" db="EMBL/GenBank/DDBJ databases">
        <title>The Genome Sequence of Clostridium citroniae WAL-19142.</title>
        <authorList>
            <consortium name="The Broad Institute Genome Sequencing Platform"/>
            <person name="Earl A."/>
            <person name="Ward D."/>
            <person name="Feldgarden M."/>
            <person name="Gevers D."/>
            <person name="Warren Y.A."/>
            <person name="Tyrrell K.L."/>
            <person name="Citron D.M."/>
            <person name="Goldstein E.J."/>
            <person name="Daigneault M."/>
            <person name="Allen-Vercoe E."/>
            <person name="Young S.K."/>
            <person name="Zeng Q."/>
            <person name="Gargeya S."/>
            <person name="Fitzgerald M."/>
            <person name="Haas B."/>
            <person name="Abouelleil A."/>
            <person name="Alvarado L."/>
            <person name="Arachchi H.M."/>
            <person name="Berlin A."/>
            <person name="Brown A."/>
            <person name="Chapman S.B."/>
            <person name="Chen Z."/>
            <person name="Dunbar C."/>
            <person name="Freedman E."/>
            <person name="Gearin G."/>
            <person name="Gellesch M."/>
            <person name="Goldberg J."/>
            <person name="Griggs A."/>
            <person name="Gujja S."/>
            <person name="Heilman E.R."/>
            <person name="Heiman D."/>
            <person name="Howarth C."/>
            <person name="Larson L."/>
            <person name="Lui A."/>
            <person name="MacDonald P.J."/>
            <person name="Mehta T."/>
            <person name="Montmayeur A."/>
            <person name="Murphy C."/>
            <person name="Neiman D."/>
            <person name="Pearson M."/>
            <person name="Priest M."/>
            <person name="Roberts A."/>
            <person name="Saif S."/>
            <person name="Shea T."/>
            <person name="Shenoy N."/>
            <person name="Sisk P."/>
            <person name="Stolte C."/>
            <person name="Sykes S."/>
            <person name="White J."/>
            <person name="Yandava C."/>
            <person name="Wortman J."/>
            <person name="Nusbaum C."/>
            <person name="Birren B."/>
        </authorList>
    </citation>
    <scope>NUCLEOTIDE SEQUENCE [LARGE SCALE GENOMIC DNA]</scope>
    <source>
        <strain evidence="1 2">WAL-19142</strain>
    </source>
</reference>
<dbReference type="AlphaFoldDB" id="A0A0J9CFA5"/>
<dbReference type="RefSeq" id="WP_048929315.1">
    <property type="nucleotide sequence ID" value="NZ_KQ235876.1"/>
</dbReference>
<accession>A0A0J9CFA5</accession>
<name>A0A0J9CFA5_9FIRM</name>
<sequence length="119" mass="13710">MKKSDAKCKARIFKDKVLKPAIKDQLQILSQVVLCSKELKIEYYKDAVYADGKTKLFEQYPSCKQWEHRYCPAKGKKYRGYVTPGGYMFFGDSEIEIYCKVIAAFASEESPLIIPFSET</sequence>